<dbReference type="Gene3D" id="3.90.1720.10">
    <property type="entry name" value="endopeptidase domain like (from Nostoc punctiforme)"/>
    <property type="match status" value="1"/>
</dbReference>
<dbReference type="Pfam" id="PF05708">
    <property type="entry name" value="Peptidase_C92"/>
    <property type="match status" value="1"/>
</dbReference>
<accession>A0A517T900</accession>
<reference evidence="1 2" key="1">
    <citation type="submission" date="2019-02" db="EMBL/GenBank/DDBJ databases">
        <title>Deep-cultivation of Planctomycetes and their phenomic and genomic characterization uncovers novel biology.</title>
        <authorList>
            <person name="Wiegand S."/>
            <person name="Jogler M."/>
            <person name="Boedeker C."/>
            <person name="Pinto D."/>
            <person name="Vollmers J."/>
            <person name="Rivas-Marin E."/>
            <person name="Kohn T."/>
            <person name="Peeters S.H."/>
            <person name="Heuer A."/>
            <person name="Rast P."/>
            <person name="Oberbeckmann S."/>
            <person name="Bunk B."/>
            <person name="Jeske O."/>
            <person name="Meyerdierks A."/>
            <person name="Storesund J.E."/>
            <person name="Kallscheuer N."/>
            <person name="Luecker S."/>
            <person name="Lage O.M."/>
            <person name="Pohl T."/>
            <person name="Merkel B.J."/>
            <person name="Hornburger P."/>
            <person name="Mueller R.-W."/>
            <person name="Bruemmer F."/>
            <person name="Labrenz M."/>
            <person name="Spormann A.M."/>
            <person name="Op den Camp H."/>
            <person name="Overmann J."/>
            <person name="Amann R."/>
            <person name="Jetten M.S.M."/>
            <person name="Mascher T."/>
            <person name="Medema M.H."/>
            <person name="Devos D.P."/>
            <person name="Kaster A.-K."/>
            <person name="Ovreas L."/>
            <person name="Rohde M."/>
            <person name="Galperin M.Y."/>
            <person name="Jogler C."/>
        </authorList>
    </citation>
    <scope>NUCLEOTIDE SEQUENCE [LARGE SCALE GENOMIC DNA]</scope>
    <source>
        <strain evidence="1 2">V22</strain>
    </source>
</reference>
<sequence length="222" mass="25462">MFTPGPLHSRRKEIIAELEQLPLRTGDILYRYSDARGPLGLPFSRLLRIATDSLYSHAALALVEHDELYVKEVTDRGTLKLRVLDWLSTCADENMQVQRLKSYTSEDERNFTDAINRFLEADYDYDYKFNSRNRYYCFEAVFDIYKECGYILAEPKPAKELITPVSRGVIATGNFFFKPFGTSLPLDKPLHYAGNDEHGMLSSPLTECVYKLPKPGEIPDSN</sequence>
<evidence type="ECO:0008006" key="3">
    <source>
        <dbReference type="Google" id="ProtNLM"/>
    </source>
</evidence>
<name>A0A517T900_9PLAN</name>
<protein>
    <recommendedName>
        <fullName evidence="3">Permuted papain-like amidase enzyme, YaeF/YiiX, C92 family</fullName>
    </recommendedName>
</protein>
<gene>
    <name evidence="1" type="ORF">V22_20980</name>
</gene>
<evidence type="ECO:0000313" key="1">
    <source>
        <dbReference type="EMBL" id="QDT64855.1"/>
    </source>
</evidence>
<organism evidence="1 2">
    <name type="scientific">Calycomorphotria hydatis</name>
    <dbReference type="NCBI Taxonomy" id="2528027"/>
    <lineage>
        <taxon>Bacteria</taxon>
        <taxon>Pseudomonadati</taxon>
        <taxon>Planctomycetota</taxon>
        <taxon>Planctomycetia</taxon>
        <taxon>Planctomycetales</taxon>
        <taxon>Planctomycetaceae</taxon>
        <taxon>Calycomorphotria</taxon>
    </lineage>
</organism>
<dbReference type="OrthoDB" id="252128at2"/>
<dbReference type="InterPro" id="IPR038765">
    <property type="entry name" value="Papain-like_cys_pep_sf"/>
</dbReference>
<dbReference type="SUPFAM" id="SSF54001">
    <property type="entry name" value="Cysteine proteinases"/>
    <property type="match status" value="1"/>
</dbReference>
<dbReference type="Proteomes" id="UP000319976">
    <property type="component" value="Chromosome"/>
</dbReference>
<proteinExistence type="predicted"/>
<evidence type="ECO:0000313" key="2">
    <source>
        <dbReference type="Proteomes" id="UP000319976"/>
    </source>
</evidence>
<dbReference type="InterPro" id="IPR024453">
    <property type="entry name" value="Peptidase_C92"/>
</dbReference>
<dbReference type="AlphaFoldDB" id="A0A517T900"/>
<keyword evidence="2" id="KW-1185">Reference proteome</keyword>
<dbReference type="EMBL" id="CP036316">
    <property type="protein sequence ID" value="QDT64855.1"/>
    <property type="molecule type" value="Genomic_DNA"/>
</dbReference>
<dbReference type="RefSeq" id="WP_145262366.1">
    <property type="nucleotide sequence ID" value="NZ_CP036316.1"/>
</dbReference>
<dbReference type="KEGG" id="chya:V22_20980"/>